<dbReference type="InterPro" id="IPR020818">
    <property type="entry name" value="Chaperonin_GroES"/>
</dbReference>
<gene>
    <name evidence="4" type="primary">TVAGHSP10</name>
</gene>
<dbReference type="VEuPathDB" id="TrichDB:TVAG_041340"/>
<accession>Q94830</accession>
<dbReference type="CDD" id="cd00320">
    <property type="entry name" value="cpn10"/>
    <property type="match status" value="1"/>
</dbReference>
<dbReference type="GO" id="GO:0051082">
    <property type="term" value="F:unfolded protein binding"/>
    <property type="evidence" value="ECO:0007669"/>
    <property type="project" value="TreeGrafter"/>
</dbReference>
<evidence type="ECO:0000256" key="2">
    <source>
        <dbReference type="ARBA" id="ARBA00023186"/>
    </source>
</evidence>
<dbReference type="EMBL" id="U26965">
    <property type="protein sequence ID" value="AAB17249.1"/>
    <property type="molecule type" value="Genomic_DNA"/>
</dbReference>
<evidence type="ECO:0000313" key="4">
    <source>
        <dbReference type="EMBL" id="AAB17249.1"/>
    </source>
</evidence>
<dbReference type="GO" id="GO:0005524">
    <property type="term" value="F:ATP binding"/>
    <property type="evidence" value="ECO:0007669"/>
    <property type="project" value="InterPro"/>
</dbReference>
<dbReference type="GO" id="GO:0044183">
    <property type="term" value="F:protein folding chaperone"/>
    <property type="evidence" value="ECO:0007669"/>
    <property type="project" value="InterPro"/>
</dbReference>
<reference evidence="4" key="2">
    <citation type="journal article" date="1996" name="Proc. Natl. Acad. Sci. U.S.A.">
        <title>A common evolutionary origin for mitochondria and hydrogenosomes.</title>
        <authorList>
            <person name="Bui E.T."/>
            <person name="Bradley P.J."/>
            <person name="Johnson P.J."/>
        </authorList>
    </citation>
    <scope>NUCLEOTIDE SEQUENCE</scope>
</reference>
<proteinExistence type="inferred from homology"/>
<dbReference type="PANTHER" id="PTHR10772">
    <property type="entry name" value="10 KDA HEAT SHOCK PROTEIN"/>
    <property type="match status" value="1"/>
</dbReference>
<evidence type="ECO:0000256" key="3">
    <source>
        <dbReference type="RuleBase" id="RU003479"/>
    </source>
</evidence>
<dbReference type="SUPFAM" id="SSF50129">
    <property type="entry name" value="GroES-like"/>
    <property type="match status" value="1"/>
</dbReference>
<dbReference type="GO" id="GO:0005739">
    <property type="term" value="C:mitochondrion"/>
    <property type="evidence" value="ECO:0007669"/>
    <property type="project" value="TreeGrafter"/>
</dbReference>
<sequence length="107" mass="11513">MLATFARNFAAKKVTIKPLGSRVVVELNKAGKQKVGNLYVPESAQKTPNQATVIAVGPGQKRNGVFVPTTLKPGQKILMPEFGGQVLSSRATSTQFLNEEDILAVFE</sequence>
<reference evidence="4" key="1">
    <citation type="submission" date="1995-05" db="EMBL/GenBank/DDBJ databases">
        <authorList>
            <person name="Bui E.T.N."/>
        </authorList>
    </citation>
    <scope>NUCLEOTIDE SEQUENCE</scope>
</reference>
<organism evidence="4">
    <name type="scientific">Trichomonas vaginalis</name>
    <dbReference type="NCBI Taxonomy" id="5722"/>
    <lineage>
        <taxon>Eukaryota</taxon>
        <taxon>Metamonada</taxon>
        <taxon>Parabasalia</taxon>
        <taxon>Trichomonadida</taxon>
        <taxon>Trichomonadidae</taxon>
        <taxon>Trichomonas</taxon>
    </lineage>
</organism>
<dbReference type="SMART" id="SM00883">
    <property type="entry name" value="Cpn10"/>
    <property type="match status" value="1"/>
</dbReference>
<keyword evidence="2 3" id="KW-0143">Chaperone</keyword>
<dbReference type="Gene3D" id="2.30.33.40">
    <property type="entry name" value="GroES chaperonin"/>
    <property type="match status" value="1"/>
</dbReference>
<dbReference type="GO" id="GO:0046872">
    <property type="term" value="F:metal ion binding"/>
    <property type="evidence" value="ECO:0007669"/>
    <property type="project" value="TreeGrafter"/>
</dbReference>
<dbReference type="AlphaFoldDB" id="Q94830"/>
<dbReference type="Pfam" id="PF00166">
    <property type="entry name" value="Cpn10"/>
    <property type="match status" value="1"/>
</dbReference>
<comment type="similarity">
    <text evidence="1 3">Belongs to the GroES chaperonin family.</text>
</comment>
<dbReference type="PANTHER" id="PTHR10772:SF0">
    <property type="entry name" value="10 KDA HEAT SHOCK PROTEIN, MITOCHONDRIAL"/>
    <property type="match status" value="1"/>
</dbReference>
<dbReference type="GO" id="GO:0051087">
    <property type="term" value="F:protein-folding chaperone binding"/>
    <property type="evidence" value="ECO:0007669"/>
    <property type="project" value="TreeGrafter"/>
</dbReference>
<dbReference type="InterPro" id="IPR037124">
    <property type="entry name" value="Chaperonin_GroES_sf"/>
</dbReference>
<dbReference type="InterPro" id="IPR011032">
    <property type="entry name" value="GroES-like_sf"/>
</dbReference>
<protein>
    <submittedName>
        <fullName evidence="4">TVAGHSP10 protein</fullName>
    </submittedName>
</protein>
<dbReference type="PRINTS" id="PR00297">
    <property type="entry name" value="CHAPERONIN10"/>
</dbReference>
<evidence type="ECO:0000256" key="1">
    <source>
        <dbReference type="ARBA" id="ARBA00006975"/>
    </source>
</evidence>
<dbReference type="VEuPathDB" id="TrichDB:TVAGG3_0072010"/>
<name>Q94830_TRIVA</name>